<dbReference type="Proteomes" id="UP000037084">
    <property type="component" value="Unassembled WGS sequence"/>
</dbReference>
<dbReference type="AlphaFoldDB" id="A0A0L8M0V5"/>
<name>A0A0L8M0V5_STRVG</name>
<dbReference type="RefSeq" id="WP_053177602.1">
    <property type="nucleotide sequence ID" value="NZ_LGUV01000395.1"/>
</dbReference>
<gene>
    <name evidence="2" type="ORF">ADK75_37360</name>
</gene>
<dbReference type="Gene3D" id="2.60.120.10">
    <property type="entry name" value="Jelly Rolls"/>
    <property type="match status" value="1"/>
</dbReference>
<evidence type="ECO:0000259" key="1">
    <source>
        <dbReference type="Pfam" id="PF07883"/>
    </source>
</evidence>
<reference evidence="3" key="1">
    <citation type="submission" date="2015-07" db="EMBL/GenBank/DDBJ databases">
        <authorList>
            <consortium name="Consortium for Microbial Forensics and Genomics (microFORGE)"/>
            <person name="Knight B.M."/>
            <person name="Roberts D.P."/>
            <person name="Lin D."/>
            <person name="Hari K."/>
            <person name="Fletcher J."/>
            <person name="Melcher U."/>
            <person name="Blagden T."/>
            <person name="Winegar R.A."/>
        </authorList>
    </citation>
    <scope>NUCLEOTIDE SEQUENCE [LARGE SCALE GENOMIC DNA]</scope>
    <source>
        <strain evidence="3">NRRL B-1447</strain>
    </source>
</reference>
<accession>A0A0L8M0V5</accession>
<organism evidence="2 3">
    <name type="scientific">Streptomyces virginiae</name>
    <name type="common">Streptomyces cinnamonensis</name>
    <dbReference type="NCBI Taxonomy" id="1961"/>
    <lineage>
        <taxon>Bacteria</taxon>
        <taxon>Bacillati</taxon>
        <taxon>Actinomycetota</taxon>
        <taxon>Actinomycetes</taxon>
        <taxon>Kitasatosporales</taxon>
        <taxon>Streptomycetaceae</taxon>
        <taxon>Streptomyces</taxon>
    </lineage>
</organism>
<evidence type="ECO:0000313" key="2">
    <source>
        <dbReference type="EMBL" id="KOG44043.1"/>
    </source>
</evidence>
<dbReference type="InterPro" id="IPR011051">
    <property type="entry name" value="RmlC_Cupin_sf"/>
</dbReference>
<dbReference type="InterPro" id="IPR014710">
    <property type="entry name" value="RmlC-like_jellyroll"/>
</dbReference>
<dbReference type="EMBL" id="LGUV01000395">
    <property type="protein sequence ID" value="KOG44043.1"/>
    <property type="molecule type" value="Genomic_DNA"/>
</dbReference>
<proteinExistence type="predicted"/>
<dbReference type="SUPFAM" id="SSF51182">
    <property type="entry name" value="RmlC-like cupins"/>
    <property type="match status" value="1"/>
</dbReference>
<dbReference type="Pfam" id="PF07883">
    <property type="entry name" value="Cupin_2"/>
    <property type="match status" value="1"/>
</dbReference>
<dbReference type="PATRIC" id="fig|1961.12.peg.8229"/>
<dbReference type="InterPro" id="IPR013096">
    <property type="entry name" value="Cupin_2"/>
</dbReference>
<feature type="domain" description="Cupin type-2" evidence="1">
    <location>
        <begin position="36"/>
        <end position="100"/>
    </location>
</feature>
<comment type="caution">
    <text evidence="2">The sequence shown here is derived from an EMBL/GenBank/DDBJ whole genome shotgun (WGS) entry which is preliminary data.</text>
</comment>
<evidence type="ECO:0000313" key="3">
    <source>
        <dbReference type="Proteomes" id="UP000037084"/>
    </source>
</evidence>
<protein>
    <submittedName>
        <fullName evidence="2">Cupin</fullName>
    </submittedName>
</protein>
<sequence>MHVISASPENVVTTPNATMTGFAAPSRGSVELSSWHVVMPAGSTGPEHSVSREQVWTLTAGYLEVTCEGRTEKVTAGRTLVLPPDVLRRIHAEETFEAYVVMRADAVVSVPGEEGTRVLPWAR</sequence>